<dbReference type="SUPFAM" id="SSF51182">
    <property type="entry name" value="RmlC-like cupins"/>
    <property type="match status" value="1"/>
</dbReference>
<evidence type="ECO:0000313" key="2">
    <source>
        <dbReference type="EMBL" id="MZP30065.1"/>
    </source>
</evidence>
<proteinExistence type="predicted"/>
<accession>A0A845L4U4</accession>
<sequence>MSINGSGEKEWGKRIHLPGMERSGASLPWNRHPVYPGVEMKHLITAQDTEGKCSAHLVRVAPGSEIVEHIHAGKWELHEVVAGSGICFIGNEEIAYEAGVCAVIPEDLPHKVRAEKGELIIRATFFPALC</sequence>
<dbReference type="AlphaFoldDB" id="A0A845L4U4"/>
<dbReference type="Proteomes" id="UP000463470">
    <property type="component" value="Unassembled WGS sequence"/>
</dbReference>
<comment type="caution">
    <text evidence="2">The sequence shown here is derived from an EMBL/GenBank/DDBJ whole genome shotgun (WGS) entry which is preliminary data.</text>
</comment>
<feature type="domain" description="Cupin type-2" evidence="1">
    <location>
        <begin position="57"/>
        <end position="117"/>
    </location>
</feature>
<protein>
    <submittedName>
        <fullName evidence="2">Cupin domain-containing protein</fullName>
    </submittedName>
</protein>
<organism evidence="2 3">
    <name type="scientific">Heliomicrobium undosum</name>
    <dbReference type="NCBI Taxonomy" id="121734"/>
    <lineage>
        <taxon>Bacteria</taxon>
        <taxon>Bacillati</taxon>
        <taxon>Bacillota</taxon>
        <taxon>Clostridia</taxon>
        <taxon>Eubacteriales</taxon>
        <taxon>Heliobacteriaceae</taxon>
        <taxon>Heliomicrobium</taxon>
    </lineage>
</organism>
<dbReference type="Pfam" id="PF07883">
    <property type="entry name" value="Cupin_2"/>
    <property type="match status" value="1"/>
</dbReference>
<gene>
    <name evidence="2" type="ORF">GTO91_10140</name>
</gene>
<dbReference type="InterPro" id="IPR014710">
    <property type="entry name" value="RmlC-like_jellyroll"/>
</dbReference>
<dbReference type="OrthoDB" id="1682325at2"/>
<dbReference type="InterPro" id="IPR013096">
    <property type="entry name" value="Cupin_2"/>
</dbReference>
<evidence type="ECO:0000313" key="3">
    <source>
        <dbReference type="Proteomes" id="UP000463470"/>
    </source>
</evidence>
<evidence type="ECO:0000259" key="1">
    <source>
        <dbReference type="Pfam" id="PF07883"/>
    </source>
</evidence>
<dbReference type="Gene3D" id="2.60.120.10">
    <property type="entry name" value="Jelly Rolls"/>
    <property type="match status" value="1"/>
</dbReference>
<dbReference type="RefSeq" id="WP_161258596.1">
    <property type="nucleotide sequence ID" value="NZ_WXEY01000009.1"/>
</dbReference>
<reference evidence="2 3" key="1">
    <citation type="submission" date="2020-01" db="EMBL/GenBank/DDBJ databases">
        <title>Whole-genome sequence of Heliobacterium undosum DSM 13378.</title>
        <authorList>
            <person name="Kyndt J.A."/>
            <person name="Meyer T.E."/>
        </authorList>
    </citation>
    <scope>NUCLEOTIDE SEQUENCE [LARGE SCALE GENOMIC DNA]</scope>
    <source>
        <strain evidence="2 3">DSM 13378</strain>
    </source>
</reference>
<dbReference type="InterPro" id="IPR011051">
    <property type="entry name" value="RmlC_Cupin_sf"/>
</dbReference>
<dbReference type="EMBL" id="WXEY01000009">
    <property type="protein sequence ID" value="MZP30065.1"/>
    <property type="molecule type" value="Genomic_DNA"/>
</dbReference>
<keyword evidence="3" id="KW-1185">Reference proteome</keyword>
<name>A0A845L4U4_9FIRM</name>